<dbReference type="PANTHER" id="PTHR43584">
    <property type="entry name" value="NUCLEOTIDYL TRANSFERASE"/>
    <property type="match status" value="1"/>
</dbReference>
<dbReference type="InterPro" id="IPR036390">
    <property type="entry name" value="WH_DNA-bd_sf"/>
</dbReference>
<dbReference type="CDD" id="cd00090">
    <property type="entry name" value="HTH_ARSR"/>
    <property type="match status" value="1"/>
</dbReference>
<gene>
    <name evidence="5" type="ORF">H7313_13370</name>
</gene>
<proteinExistence type="predicted"/>
<protein>
    <submittedName>
        <fullName evidence="5">Phosphotransferase</fullName>
    </submittedName>
</protein>
<dbReference type="AlphaFoldDB" id="A0A842JDI3"/>
<dbReference type="Gene3D" id="3.90.1200.10">
    <property type="match status" value="1"/>
</dbReference>
<evidence type="ECO:0000256" key="2">
    <source>
        <dbReference type="ARBA" id="ARBA00022695"/>
    </source>
</evidence>
<dbReference type="Gene3D" id="3.90.550.10">
    <property type="entry name" value="Spore Coat Polysaccharide Biosynthesis Protein SpsA, Chain A"/>
    <property type="match status" value="1"/>
</dbReference>
<dbReference type="Gene3D" id="3.30.200.20">
    <property type="entry name" value="Phosphorylase Kinase, domain 1"/>
    <property type="match status" value="1"/>
</dbReference>
<dbReference type="CDD" id="cd02523">
    <property type="entry name" value="PC_cytidylyltransferase"/>
    <property type="match status" value="1"/>
</dbReference>
<dbReference type="SUPFAM" id="SSF56112">
    <property type="entry name" value="Protein kinase-like (PK-like)"/>
    <property type="match status" value="1"/>
</dbReference>
<comment type="caution">
    <text evidence="5">The sequence shown here is derived from an EMBL/GenBank/DDBJ whole genome shotgun (WGS) entry which is preliminary data.</text>
</comment>
<dbReference type="GO" id="GO:0016779">
    <property type="term" value="F:nucleotidyltransferase activity"/>
    <property type="evidence" value="ECO:0007669"/>
    <property type="project" value="UniProtKB-KW"/>
</dbReference>
<feature type="domain" description="HTH marR-type" evidence="3">
    <location>
        <begin position="3"/>
        <end position="50"/>
    </location>
</feature>
<evidence type="ECO:0000259" key="4">
    <source>
        <dbReference type="Pfam" id="PF12804"/>
    </source>
</evidence>
<dbReference type="PANTHER" id="PTHR43584:SF5">
    <property type="entry name" value="PROTEIN LICC"/>
    <property type="match status" value="1"/>
</dbReference>
<dbReference type="Pfam" id="PF01633">
    <property type="entry name" value="Choline_kinase"/>
    <property type="match status" value="1"/>
</dbReference>
<dbReference type="EMBL" id="JACMSE010000012">
    <property type="protein sequence ID" value="MBC2890322.1"/>
    <property type="molecule type" value="Genomic_DNA"/>
</dbReference>
<dbReference type="InterPro" id="IPR050065">
    <property type="entry name" value="GlmU-like"/>
</dbReference>
<organism evidence="5 6">
    <name type="scientific">Gordonibacter massiliensis</name>
    <name type="common">ex Traore et al. 2017</name>
    <dbReference type="NCBI Taxonomy" id="1841863"/>
    <lineage>
        <taxon>Bacteria</taxon>
        <taxon>Bacillati</taxon>
        <taxon>Actinomycetota</taxon>
        <taxon>Coriobacteriia</taxon>
        <taxon>Eggerthellales</taxon>
        <taxon>Eggerthellaceae</taxon>
        <taxon>Gordonibacter</taxon>
    </lineage>
</organism>
<dbReference type="InterPro" id="IPR011009">
    <property type="entry name" value="Kinase-like_dom_sf"/>
</dbReference>
<dbReference type="InterPro" id="IPR011991">
    <property type="entry name" value="ArsR-like_HTH"/>
</dbReference>
<dbReference type="SUPFAM" id="SSF46785">
    <property type="entry name" value="Winged helix' DNA-binding domain"/>
    <property type="match status" value="1"/>
</dbReference>
<reference evidence="5 6" key="1">
    <citation type="submission" date="2020-08" db="EMBL/GenBank/DDBJ databases">
        <authorList>
            <person name="Liu C."/>
            <person name="Sun Q."/>
        </authorList>
    </citation>
    <scope>NUCLEOTIDE SEQUENCE [LARGE SCALE GENOMIC DNA]</scope>
    <source>
        <strain evidence="5 6">N22</strain>
    </source>
</reference>
<keyword evidence="1 5" id="KW-0808">Transferase</keyword>
<dbReference type="RefSeq" id="WP_185906049.1">
    <property type="nucleotide sequence ID" value="NZ_JACMSE010000012.1"/>
</dbReference>
<accession>A0A842JDI3</accession>
<dbReference type="Gene3D" id="1.10.10.10">
    <property type="entry name" value="Winged helix-like DNA-binding domain superfamily/Winged helix DNA-binding domain"/>
    <property type="match status" value="1"/>
</dbReference>
<dbReference type="SUPFAM" id="SSF53448">
    <property type="entry name" value="Nucleotide-diphospho-sugar transferases"/>
    <property type="match status" value="1"/>
</dbReference>
<name>A0A842JDI3_9ACTN</name>
<keyword evidence="2" id="KW-0548">Nucleotidyltransferase</keyword>
<keyword evidence="6" id="KW-1185">Reference proteome</keyword>
<dbReference type="InterPro" id="IPR029044">
    <property type="entry name" value="Nucleotide-diphossugar_trans"/>
</dbReference>
<dbReference type="GO" id="GO:0003700">
    <property type="term" value="F:DNA-binding transcription factor activity"/>
    <property type="evidence" value="ECO:0007669"/>
    <property type="project" value="InterPro"/>
</dbReference>
<evidence type="ECO:0000313" key="5">
    <source>
        <dbReference type="EMBL" id="MBC2890322.1"/>
    </source>
</evidence>
<evidence type="ECO:0000256" key="1">
    <source>
        <dbReference type="ARBA" id="ARBA00022679"/>
    </source>
</evidence>
<feature type="domain" description="MobA-like NTP transferase" evidence="4">
    <location>
        <begin position="72"/>
        <end position="159"/>
    </location>
</feature>
<dbReference type="InterPro" id="IPR000835">
    <property type="entry name" value="HTH_MarR-typ"/>
</dbReference>
<dbReference type="Proteomes" id="UP000587396">
    <property type="component" value="Unassembled WGS sequence"/>
</dbReference>
<evidence type="ECO:0000259" key="3">
    <source>
        <dbReference type="Pfam" id="PF12802"/>
    </source>
</evidence>
<dbReference type="CDD" id="cd05151">
    <property type="entry name" value="ChoK-like"/>
    <property type="match status" value="1"/>
</dbReference>
<dbReference type="Pfam" id="PF12804">
    <property type="entry name" value="NTP_transf_3"/>
    <property type="match status" value="1"/>
</dbReference>
<dbReference type="InterPro" id="IPR036388">
    <property type="entry name" value="WH-like_DNA-bd_sf"/>
</dbReference>
<evidence type="ECO:0000313" key="6">
    <source>
        <dbReference type="Proteomes" id="UP000587396"/>
    </source>
</evidence>
<dbReference type="InterPro" id="IPR025877">
    <property type="entry name" value="MobA-like_NTP_Trfase"/>
</dbReference>
<dbReference type="Pfam" id="PF12802">
    <property type="entry name" value="MarR_2"/>
    <property type="match status" value="1"/>
</dbReference>
<sequence length="596" mass="68784">MTLTKNQFSVLHTMLKKSGMTQREIAAACDVSLGTVSSTIAALKEAGCVDADGREVTDEGLRQLKPYKVDNAVIMAAGFASRCAPLSYERPKGLFRVCDEVLIERQIRQLQEAGIDEIYVVVGYMKELFFYLEDKLGVHIIVNDEYFRRNNTSSLYAARYFLRNSYICSSDNYFTVNPFEDYVYDTYFACAYSDGPTDEWCVEIGPYDRIVKYGVGGADAWYQIGEFYWTKDFSRRYMDFLEEEYDEPEVSDMLLDAFFARHINDLPAYVKRYKLGDILEFDTIDEIKRFDDKFVENMDSRIIDNICVSLGCSENDIGSFEQIKRGNTNVIFSFCCDGTKFVYRHPGKGSEQIIDRYNEAYAQHKADALGIDGTTVAINPAEGWKISRYVENCYDFQYHCEADALRAFDLMHRLHAAKVQCEWKFDIMANCAHFRKLTDERGWRSSFEIDELRVDVERVYHFVESDGVEKVLCHNDMCDSNIIVSENDIRVIDWEYAGMADPANDVCSFIVGGEHSHDEVMRMLELYFGRDLAPEELRHMFGAIALVSYHWLLWGVYRQSVGHDAGSLLYYWYRYASDYSKRALELYAPSGHLVLP</sequence>